<keyword evidence="2" id="KW-1185">Reference proteome</keyword>
<organism evidence="1 2">
    <name type="scientific">Litoreibacter janthinus</name>
    <dbReference type="NCBI Taxonomy" id="670154"/>
    <lineage>
        <taxon>Bacteria</taxon>
        <taxon>Pseudomonadati</taxon>
        <taxon>Pseudomonadota</taxon>
        <taxon>Alphaproteobacteria</taxon>
        <taxon>Rhodobacterales</taxon>
        <taxon>Roseobacteraceae</taxon>
        <taxon>Litoreibacter</taxon>
    </lineage>
</organism>
<reference evidence="2" key="1">
    <citation type="submission" date="2016-10" db="EMBL/GenBank/DDBJ databases">
        <authorList>
            <person name="Varghese N."/>
            <person name="Submissions S."/>
        </authorList>
    </citation>
    <scope>NUCLEOTIDE SEQUENCE [LARGE SCALE GENOMIC DNA]</scope>
    <source>
        <strain evidence="2">DSM 26921</strain>
    </source>
</reference>
<evidence type="ECO:0000313" key="1">
    <source>
        <dbReference type="EMBL" id="SFR32172.1"/>
    </source>
</evidence>
<accession>A0A1I6FQE9</accession>
<dbReference type="STRING" id="670154.SAMN04488002_0082"/>
<name>A0A1I6FQE9_9RHOB</name>
<dbReference type="Proteomes" id="UP000199658">
    <property type="component" value="Unassembled WGS sequence"/>
</dbReference>
<proteinExistence type="predicted"/>
<dbReference type="RefSeq" id="WP_281245088.1">
    <property type="nucleotide sequence ID" value="NZ_FOYO01000001.1"/>
</dbReference>
<evidence type="ECO:0000313" key="2">
    <source>
        <dbReference type="Proteomes" id="UP000199658"/>
    </source>
</evidence>
<gene>
    <name evidence="1" type="ORF">SAMN04488002_0082</name>
</gene>
<dbReference type="AlphaFoldDB" id="A0A1I6FQE9"/>
<dbReference type="EMBL" id="FOYO01000001">
    <property type="protein sequence ID" value="SFR32172.1"/>
    <property type="molecule type" value="Genomic_DNA"/>
</dbReference>
<sequence>MIETKLSPRIIDAHARAHQERADAFARILHSIPKFVASIRIR</sequence>
<protein>
    <submittedName>
        <fullName evidence="1">Uncharacterized protein</fullName>
    </submittedName>
</protein>